<dbReference type="GO" id="GO:0004497">
    <property type="term" value="F:monooxygenase activity"/>
    <property type="evidence" value="ECO:0007669"/>
    <property type="project" value="UniProtKB-KW"/>
</dbReference>
<dbReference type="InterPro" id="IPR002401">
    <property type="entry name" value="Cyt_P450_E_grp-I"/>
</dbReference>
<feature type="binding site" description="axial binding residue" evidence="8">
    <location>
        <position position="481"/>
    </location>
    <ligand>
        <name>heme</name>
        <dbReference type="ChEBI" id="CHEBI:30413"/>
    </ligand>
    <ligandPart>
        <name>Fe</name>
        <dbReference type="ChEBI" id="CHEBI:18248"/>
    </ligandPart>
</feature>
<dbReference type="Proteomes" id="UP001303222">
    <property type="component" value="Unassembled WGS sequence"/>
</dbReference>
<dbReference type="AlphaFoldDB" id="A0AAN6P280"/>
<keyword evidence="11" id="KW-1133">Transmembrane helix</keyword>
<keyword evidence="9" id="KW-0503">Monooxygenase</keyword>
<dbReference type="InterPro" id="IPR017972">
    <property type="entry name" value="Cyt_P450_CS"/>
</dbReference>
<dbReference type="PRINTS" id="PR00463">
    <property type="entry name" value="EP450I"/>
</dbReference>
<evidence type="ECO:0000256" key="7">
    <source>
        <dbReference type="ARBA" id="ARBA00023194"/>
    </source>
</evidence>
<dbReference type="GO" id="GO:0017000">
    <property type="term" value="P:antibiotic biosynthetic process"/>
    <property type="evidence" value="ECO:0007669"/>
    <property type="project" value="UniProtKB-KW"/>
</dbReference>
<dbReference type="InterPro" id="IPR050121">
    <property type="entry name" value="Cytochrome_P450_monoxygenase"/>
</dbReference>
<organism evidence="12 13">
    <name type="scientific">Pseudoneurospora amorphoporcata</name>
    <dbReference type="NCBI Taxonomy" id="241081"/>
    <lineage>
        <taxon>Eukaryota</taxon>
        <taxon>Fungi</taxon>
        <taxon>Dikarya</taxon>
        <taxon>Ascomycota</taxon>
        <taxon>Pezizomycotina</taxon>
        <taxon>Sordariomycetes</taxon>
        <taxon>Sordariomycetidae</taxon>
        <taxon>Sordariales</taxon>
        <taxon>Sordariaceae</taxon>
        <taxon>Pseudoneurospora</taxon>
    </lineage>
</organism>
<proteinExistence type="inferred from homology"/>
<keyword evidence="13" id="KW-1185">Reference proteome</keyword>
<sequence>MALLGIIQASDSVIKLALFLAISTSLAFVIQRIFFHSLSKFPGPWINAISPLPEVLAIVAGRQHAYHRRLHEKYGPVVRVSPNELIFCGADAWDDIYGNKPGKPDFEKSPLQAGGLPQHIPARALTLAPWNDHVRQRKAWAYGFSNTALLGQEPLIKAHIDKLIASLHRLASKAGEVKAVDMAAWLTYTTFDIIGELCFAEPFGCLDSGEAGEWSTSIVNIANAGMYDQAMRRLTGLGTWLTAFLVRNLTPKKYTAWRQAHFLKSKEKTMRRLADKDREHKDFIYYVLRNNEAKALLSELEIVMNTALFTAAGSDTTATMLAAWTNLMLRNRDKYKKLVDEVRRTFRSASEISWTTVKDLPYLNAVNQEVLRICAPVPTNLCRVVPPGGAVIDGHPVPGGTTVSLSPWAATHLPLNFSRPLDFLPERWLYYSSNSSSDSSNSFHSPTVSGSKSSTTPPPGNEFSTDKPHASQPFSHGPRGCIGKNLTNIEQRLIMAHLVWHFDFEVPDDEGSKEQLKENEKWDPRGDMKGLKAWLVWQKPSLWVRLRVVDREGSEREREGGGDWTMRDRFVAEGVVNGEY</sequence>
<comment type="similarity">
    <text evidence="3 9">Belongs to the cytochrome P450 family.</text>
</comment>
<dbReference type="PANTHER" id="PTHR24305">
    <property type="entry name" value="CYTOCHROME P450"/>
    <property type="match status" value="1"/>
</dbReference>
<gene>
    <name evidence="12" type="ORF">QBC32DRAFT_95109</name>
</gene>
<dbReference type="GO" id="GO:0016705">
    <property type="term" value="F:oxidoreductase activity, acting on paired donors, with incorporation or reduction of molecular oxygen"/>
    <property type="evidence" value="ECO:0007669"/>
    <property type="project" value="InterPro"/>
</dbReference>
<dbReference type="GO" id="GO:0020037">
    <property type="term" value="F:heme binding"/>
    <property type="evidence" value="ECO:0007669"/>
    <property type="project" value="InterPro"/>
</dbReference>
<keyword evidence="11" id="KW-0812">Transmembrane</keyword>
<name>A0AAN6P280_9PEZI</name>
<evidence type="ECO:0000256" key="11">
    <source>
        <dbReference type="SAM" id="Phobius"/>
    </source>
</evidence>
<keyword evidence="7" id="KW-0045">Antibiotic biosynthesis</keyword>
<dbReference type="PRINTS" id="PR00385">
    <property type="entry name" value="P450"/>
</dbReference>
<evidence type="ECO:0000256" key="8">
    <source>
        <dbReference type="PIRSR" id="PIRSR602401-1"/>
    </source>
</evidence>
<keyword evidence="11" id="KW-0472">Membrane</keyword>
<comment type="cofactor">
    <cofactor evidence="1 8">
        <name>heme</name>
        <dbReference type="ChEBI" id="CHEBI:30413"/>
    </cofactor>
</comment>
<dbReference type="CDD" id="cd11058">
    <property type="entry name" value="CYP60B-like"/>
    <property type="match status" value="1"/>
</dbReference>
<reference evidence="12" key="1">
    <citation type="journal article" date="2023" name="Mol. Phylogenet. Evol.">
        <title>Genome-scale phylogeny and comparative genomics of the fungal order Sordariales.</title>
        <authorList>
            <person name="Hensen N."/>
            <person name="Bonometti L."/>
            <person name="Westerberg I."/>
            <person name="Brannstrom I.O."/>
            <person name="Guillou S."/>
            <person name="Cros-Aarteil S."/>
            <person name="Calhoun S."/>
            <person name="Haridas S."/>
            <person name="Kuo A."/>
            <person name="Mondo S."/>
            <person name="Pangilinan J."/>
            <person name="Riley R."/>
            <person name="LaButti K."/>
            <person name="Andreopoulos B."/>
            <person name="Lipzen A."/>
            <person name="Chen C."/>
            <person name="Yan M."/>
            <person name="Daum C."/>
            <person name="Ng V."/>
            <person name="Clum A."/>
            <person name="Steindorff A."/>
            <person name="Ohm R.A."/>
            <person name="Martin F."/>
            <person name="Silar P."/>
            <person name="Natvig D.O."/>
            <person name="Lalanne C."/>
            <person name="Gautier V."/>
            <person name="Ament-Velasquez S.L."/>
            <person name="Kruys A."/>
            <person name="Hutchinson M.I."/>
            <person name="Powell A.J."/>
            <person name="Barry K."/>
            <person name="Miller A.N."/>
            <person name="Grigoriev I.V."/>
            <person name="Debuchy R."/>
            <person name="Gladieux P."/>
            <person name="Hiltunen Thoren M."/>
            <person name="Johannesson H."/>
        </authorList>
    </citation>
    <scope>NUCLEOTIDE SEQUENCE</scope>
    <source>
        <strain evidence="12">CBS 626.80</strain>
    </source>
</reference>
<evidence type="ECO:0000256" key="10">
    <source>
        <dbReference type="SAM" id="MobiDB-lite"/>
    </source>
</evidence>
<evidence type="ECO:0000313" key="12">
    <source>
        <dbReference type="EMBL" id="KAK3954222.1"/>
    </source>
</evidence>
<evidence type="ECO:0000256" key="9">
    <source>
        <dbReference type="RuleBase" id="RU000461"/>
    </source>
</evidence>
<dbReference type="SUPFAM" id="SSF48264">
    <property type="entry name" value="Cytochrome P450"/>
    <property type="match status" value="1"/>
</dbReference>
<feature type="compositionally biased region" description="Low complexity" evidence="10">
    <location>
        <begin position="434"/>
        <end position="455"/>
    </location>
</feature>
<evidence type="ECO:0000256" key="2">
    <source>
        <dbReference type="ARBA" id="ARBA00004792"/>
    </source>
</evidence>
<keyword evidence="4 8" id="KW-0349">Heme</keyword>
<keyword evidence="6 8" id="KW-0408">Iron</keyword>
<keyword evidence="5 8" id="KW-0479">Metal-binding</keyword>
<accession>A0AAN6P280</accession>
<reference evidence="12" key="2">
    <citation type="submission" date="2023-06" db="EMBL/GenBank/DDBJ databases">
        <authorList>
            <consortium name="Lawrence Berkeley National Laboratory"/>
            <person name="Mondo S.J."/>
            <person name="Hensen N."/>
            <person name="Bonometti L."/>
            <person name="Westerberg I."/>
            <person name="Brannstrom I.O."/>
            <person name="Guillou S."/>
            <person name="Cros-Aarteil S."/>
            <person name="Calhoun S."/>
            <person name="Haridas S."/>
            <person name="Kuo A."/>
            <person name="Pangilinan J."/>
            <person name="Riley R."/>
            <person name="Labutti K."/>
            <person name="Andreopoulos B."/>
            <person name="Lipzen A."/>
            <person name="Chen C."/>
            <person name="Yanf M."/>
            <person name="Daum C."/>
            <person name="Ng V."/>
            <person name="Clum A."/>
            <person name="Steindorff A."/>
            <person name="Ohm R."/>
            <person name="Martin F."/>
            <person name="Silar P."/>
            <person name="Natvig D."/>
            <person name="Lalanne C."/>
            <person name="Gautier V."/>
            <person name="Ament-Velasquez S.L."/>
            <person name="Kruys A."/>
            <person name="Hutchinson M.I."/>
            <person name="Powell A.J."/>
            <person name="Barry K."/>
            <person name="Miller A.N."/>
            <person name="Grigoriev I.V."/>
            <person name="Debuchy R."/>
            <person name="Gladieux P."/>
            <person name="Thoren M.H."/>
            <person name="Johannesson H."/>
        </authorList>
    </citation>
    <scope>NUCLEOTIDE SEQUENCE</scope>
    <source>
        <strain evidence="12">CBS 626.80</strain>
    </source>
</reference>
<dbReference type="Pfam" id="PF00067">
    <property type="entry name" value="p450"/>
    <property type="match status" value="1"/>
</dbReference>
<evidence type="ECO:0000256" key="5">
    <source>
        <dbReference type="ARBA" id="ARBA00022723"/>
    </source>
</evidence>
<comment type="pathway">
    <text evidence="2">Antibiotic biosynthesis.</text>
</comment>
<evidence type="ECO:0000256" key="4">
    <source>
        <dbReference type="ARBA" id="ARBA00022617"/>
    </source>
</evidence>
<evidence type="ECO:0000256" key="6">
    <source>
        <dbReference type="ARBA" id="ARBA00023004"/>
    </source>
</evidence>
<dbReference type="Gene3D" id="1.10.630.10">
    <property type="entry name" value="Cytochrome P450"/>
    <property type="match status" value="1"/>
</dbReference>
<dbReference type="InterPro" id="IPR001128">
    <property type="entry name" value="Cyt_P450"/>
</dbReference>
<protein>
    <submittedName>
        <fullName evidence="12">Cytochrome P450</fullName>
    </submittedName>
</protein>
<dbReference type="GO" id="GO:0005506">
    <property type="term" value="F:iron ion binding"/>
    <property type="evidence" value="ECO:0007669"/>
    <property type="project" value="InterPro"/>
</dbReference>
<dbReference type="InterPro" id="IPR036396">
    <property type="entry name" value="Cyt_P450_sf"/>
</dbReference>
<evidence type="ECO:0000313" key="13">
    <source>
        <dbReference type="Proteomes" id="UP001303222"/>
    </source>
</evidence>
<feature type="transmembrane region" description="Helical" evidence="11">
    <location>
        <begin position="12"/>
        <end position="34"/>
    </location>
</feature>
<dbReference type="PANTHER" id="PTHR24305:SF210">
    <property type="entry name" value="CYTOCHROME P450 MONOOXYGENASE ASQL-RELATED"/>
    <property type="match status" value="1"/>
</dbReference>
<evidence type="ECO:0000256" key="1">
    <source>
        <dbReference type="ARBA" id="ARBA00001971"/>
    </source>
</evidence>
<keyword evidence="9" id="KW-0560">Oxidoreductase</keyword>
<feature type="region of interest" description="Disordered" evidence="10">
    <location>
        <begin position="434"/>
        <end position="479"/>
    </location>
</feature>
<comment type="caution">
    <text evidence="12">The sequence shown here is derived from an EMBL/GenBank/DDBJ whole genome shotgun (WGS) entry which is preliminary data.</text>
</comment>
<dbReference type="PROSITE" id="PS00086">
    <property type="entry name" value="CYTOCHROME_P450"/>
    <property type="match status" value="1"/>
</dbReference>
<dbReference type="EMBL" id="MU859093">
    <property type="protein sequence ID" value="KAK3954222.1"/>
    <property type="molecule type" value="Genomic_DNA"/>
</dbReference>
<evidence type="ECO:0000256" key="3">
    <source>
        <dbReference type="ARBA" id="ARBA00010617"/>
    </source>
</evidence>